<organism evidence="4">
    <name type="scientific">Spathaspora passalidarum (strain NRRL Y-27907 / 11-Y1)</name>
    <dbReference type="NCBI Taxonomy" id="619300"/>
    <lineage>
        <taxon>Eukaryota</taxon>
        <taxon>Fungi</taxon>
        <taxon>Dikarya</taxon>
        <taxon>Ascomycota</taxon>
        <taxon>Saccharomycotina</taxon>
        <taxon>Pichiomycetes</taxon>
        <taxon>Debaryomycetaceae</taxon>
        <taxon>Spathaspora</taxon>
    </lineage>
</organism>
<protein>
    <submittedName>
        <fullName evidence="3">Uncharacterized protein</fullName>
    </submittedName>
</protein>
<evidence type="ECO:0000313" key="3">
    <source>
        <dbReference type="EMBL" id="EGW32022.1"/>
    </source>
</evidence>
<keyword evidence="2" id="KW-0732">Signal</keyword>
<accession>G3ANT7</accession>
<feature type="region of interest" description="Disordered" evidence="1">
    <location>
        <begin position="40"/>
        <end position="84"/>
    </location>
</feature>
<keyword evidence="4" id="KW-1185">Reference proteome</keyword>
<dbReference type="RefSeq" id="XP_007375298.1">
    <property type="nucleotide sequence ID" value="XM_007375236.1"/>
</dbReference>
<sequence length="131" mass="14818">MDFRDLLLIILAIFTWIGGVAHAAFVVVSNPHIKPEIIVVSPTNHGSNSDPYYKTESYSSGYPNPGSNPPQNPPGYNAQLDHPKHENGFYDAIEAKEENQESFKFYLDPLDENNIKLERNIITKIIYNNLN</sequence>
<feature type="compositionally biased region" description="Polar residues" evidence="1">
    <location>
        <begin position="41"/>
        <end position="50"/>
    </location>
</feature>
<dbReference type="KEGG" id="spaa:SPAPADRAFT_50622"/>
<gene>
    <name evidence="3" type="ORF">SPAPADRAFT_50622</name>
</gene>
<feature type="chain" id="PRO_5003442464" evidence="2">
    <location>
        <begin position="24"/>
        <end position="131"/>
    </location>
</feature>
<dbReference type="AlphaFoldDB" id="G3ANT7"/>
<dbReference type="HOGENOM" id="CLU_1928912_0_0_1"/>
<evidence type="ECO:0000313" key="4">
    <source>
        <dbReference type="Proteomes" id="UP000000709"/>
    </source>
</evidence>
<dbReference type="Proteomes" id="UP000000709">
    <property type="component" value="Unassembled WGS sequence"/>
</dbReference>
<feature type="signal peptide" evidence="2">
    <location>
        <begin position="1"/>
        <end position="23"/>
    </location>
</feature>
<dbReference type="EMBL" id="GL996502">
    <property type="protein sequence ID" value="EGW32022.1"/>
    <property type="molecule type" value="Genomic_DNA"/>
</dbReference>
<name>G3ANT7_SPAPN</name>
<proteinExistence type="predicted"/>
<evidence type="ECO:0000256" key="2">
    <source>
        <dbReference type="SAM" id="SignalP"/>
    </source>
</evidence>
<evidence type="ECO:0000256" key="1">
    <source>
        <dbReference type="SAM" id="MobiDB-lite"/>
    </source>
</evidence>
<dbReference type="GeneID" id="18871463"/>
<dbReference type="InParanoid" id="G3ANT7"/>
<reference evidence="3 4" key="1">
    <citation type="journal article" date="2011" name="Proc. Natl. Acad. Sci. U.S.A.">
        <title>Comparative genomics of xylose-fermenting fungi for enhanced biofuel production.</title>
        <authorList>
            <person name="Wohlbach D.J."/>
            <person name="Kuo A."/>
            <person name="Sato T.K."/>
            <person name="Potts K.M."/>
            <person name="Salamov A.A."/>
            <person name="LaButti K.M."/>
            <person name="Sun H."/>
            <person name="Clum A."/>
            <person name="Pangilinan J.L."/>
            <person name="Lindquist E.A."/>
            <person name="Lucas S."/>
            <person name="Lapidus A."/>
            <person name="Jin M."/>
            <person name="Gunawan C."/>
            <person name="Balan V."/>
            <person name="Dale B.E."/>
            <person name="Jeffries T.W."/>
            <person name="Zinkel R."/>
            <person name="Barry K.W."/>
            <person name="Grigoriev I.V."/>
            <person name="Gasch A.P."/>
        </authorList>
    </citation>
    <scope>NUCLEOTIDE SEQUENCE [LARGE SCALE GENOMIC DNA]</scope>
    <source>
        <strain evidence="4">NRRL Y-27907 / 11-Y1</strain>
    </source>
</reference>